<keyword evidence="1" id="KW-0175">Coiled coil</keyword>
<feature type="coiled-coil region" evidence="1">
    <location>
        <begin position="231"/>
        <end position="265"/>
    </location>
</feature>
<evidence type="ECO:0000256" key="1">
    <source>
        <dbReference type="SAM" id="Coils"/>
    </source>
</evidence>
<gene>
    <name evidence="2" type="ORF">AAF712_012192</name>
</gene>
<reference evidence="2 3" key="1">
    <citation type="submission" date="2024-05" db="EMBL/GenBank/DDBJ databases">
        <title>A draft genome resource for the thread blight pathogen Marasmius tenuissimus strain MS-2.</title>
        <authorList>
            <person name="Yulfo-Soto G.E."/>
            <person name="Baruah I.K."/>
            <person name="Amoako-Attah I."/>
            <person name="Bukari Y."/>
            <person name="Meinhardt L.W."/>
            <person name="Bailey B.A."/>
            <person name="Cohen S.P."/>
        </authorList>
    </citation>
    <scope>NUCLEOTIDE SEQUENCE [LARGE SCALE GENOMIC DNA]</scope>
    <source>
        <strain evidence="2 3">MS-2</strain>
    </source>
</reference>
<evidence type="ECO:0000313" key="3">
    <source>
        <dbReference type="Proteomes" id="UP001437256"/>
    </source>
</evidence>
<organism evidence="2 3">
    <name type="scientific">Marasmius tenuissimus</name>
    <dbReference type="NCBI Taxonomy" id="585030"/>
    <lineage>
        <taxon>Eukaryota</taxon>
        <taxon>Fungi</taxon>
        <taxon>Dikarya</taxon>
        <taxon>Basidiomycota</taxon>
        <taxon>Agaricomycotina</taxon>
        <taxon>Agaricomycetes</taxon>
        <taxon>Agaricomycetidae</taxon>
        <taxon>Agaricales</taxon>
        <taxon>Marasmiineae</taxon>
        <taxon>Marasmiaceae</taxon>
        <taxon>Marasmius</taxon>
    </lineage>
</organism>
<name>A0ABR2ZH62_9AGAR</name>
<comment type="caution">
    <text evidence="2">The sequence shown here is derived from an EMBL/GenBank/DDBJ whole genome shotgun (WGS) entry which is preliminary data.</text>
</comment>
<dbReference type="Proteomes" id="UP001437256">
    <property type="component" value="Unassembled WGS sequence"/>
</dbReference>
<sequence>MSNPTATSSPSIVASMLPDSQAVIVSLLNDKAMPHPLDVDNPQTHLPVLLEHDDADLDAQHNAVLTQHRISNTWGRATGCGKDFEETERVWVDRDNLQSPKIVSLNPGRSGWGTSSEPSVFRWRTSGESSHHHIIFYVRRDLFRIIAPLGEPRVTPLTGADSKKWAQTQLIRCLPEVQHARIPGPNFTLAEVRDRKSVVKANVSAAQQDIALNLSLMDKFWVKQEPLHATLRALDNERSALIKSNERLEVDLKEYAEVVDDLEDLETLRLAYTPSE</sequence>
<proteinExistence type="predicted"/>
<dbReference type="EMBL" id="JBBXMP010000152">
    <property type="protein sequence ID" value="KAL0060992.1"/>
    <property type="molecule type" value="Genomic_DNA"/>
</dbReference>
<protein>
    <submittedName>
        <fullName evidence="2">Uncharacterized protein</fullName>
    </submittedName>
</protein>
<evidence type="ECO:0000313" key="2">
    <source>
        <dbReference type="EMBL" id="KAL0060992.1"/>
    </source>
</evidence>
<keyword evidence="3" id="KW-1185">Reference proteome</keyword>
<accession>A0ABR2ZH62</accession>